<dbReference type="Pfam" id="PF13439">
    <property type="entry name" value="Glyco_transf_4"/>
    <property type="match status" value="1"/>
</dbReference>
<dbReference type="EMBL" id="CACRTN010000009">
    <property type="protein sequence ID" value="VYT69462.1"/>
    <property type="molecule type" value="Genomic_DNA"/>
</dbReference>
<proteinExistence type="predicted"/>
<accession>A0A6N2YW95</accession>
<dbReference type="GO" id="GO:0016757">
    <property type="term" value="F:glycosyltransferase activity"/>
    <property type="evidence" value="ECO:0007669"/>
    <property type="project" value="UniProtKB-KW"/>
</dbReference>
<dbReference type="AlphaFoldDB" id="A0A6N2YW95"/>
<organism evidence="5">
    <name type="scientific">Collinsella intestinalis</name>
    <dbReference type="NCBI Taxonomy" id="147207"/>
    <lineage>
        <taxon>Bacteria</taxon>
        <taxon>Bacillati</taxon>
        <taxon>Actinomycetota</taxon>
        <taxon>Coriobacteriia</taxon>
        <taxon>Coriobacteriales</taxon>
        <taxon>Coriobacteriaceae</taxon>
        <taxon>Collinsella</taxon>
    </lineage>
</organism>
<evidence type="ECO:0000313" key="5">
    <source>
        <dbReference type="EMBL" id="VYT69462.1"/>
    </source>
</evidence>
<sequence length="365" mass="40412">MGGVERFTDSLASELVRQGHKVVVVTNDTHHVGVHEISSSGFEVFRLPCWNVLGGRYPIPIHNADCRFVMRELDARQFDGVLVNTRFYLHSLLGVRIAKRHGLRAVVLDHGSAYLTLGSPVLDWVIARYEDLVTGYLLRQPVDFYGISHKSVEWLAHFGIKARGVISNSIDAAAYRAQASDRSFRSELNIGDELMLAFTGRFIPEKGIAVLIDMMQQLQGWRVHLVMAGDGPLRGMVEDASIDAIHMVGRLDTPDIAALLLESDLFCLPTRSEGFSTSLLEAAACGTPSLVTDVGGARELMPDESYGFVIPTADADSSASIICCILREKFDLSSMGNRCRNRVEEYCSWDATARQLIKAMRLDCY</sequence>
<keyword evidence="1 5" id="KW-0328">Glycosyltransferase</keyword>
<name>A0A6N2YW95_9ACTN</name>
<dbReference type="EC" id="2.4.1.57" evidence="5"/>
<keyword evidence="2 5" id="KW-0808">Transferase</keyword>
<evidence type="ECO:0000256" key="1">
    <source>
        <dbReference type="ARBA" id="ARBA00022676"/>
    </source>
</evidence>
<reference evidence="5" key="1">
    <citation type="submission" date="2019-11" db="EMBL/GenBank/DDBJ databases">
        <authorList>
            <person name="Feng L."/>
        </authorList>
    </citation>
    <scope>NUCLEOTIDE SEQUENCE</scope>
    <source>
        <strain evidence="5">CintestinalisLFYP54</strain>
    </source>
</reference>
<evidence type="ECO:0000256" key="2">
    <source>
        <dbReference type="ARBA" id="ARBA00022679"/>
    </source>
</evidence>
<feature type="domain" description="Glycosyl transferase family 1" evidence="3">
    <location>
        <begin position="185"/>
        <end position="335"/>
    </location>
</feature>
<dbReference type="Pfam" id="PF00534">
    <property type="entry name" value="Glycos_transf_1"/>
    <property type="match status" value="1"/>
</dbReference>
<evidence type="ECO:0000259" key="3">
    <source>
        <dbReference type="Pfam" id="PF00534"/>
    </source>
</evidence>
<gene>
    <name evidence="5" type="primary">pimA</name>
    <name evidence="5" type="ORF">CILFYP54_01298</name>
</gene>
<protein>
    <submittedName>
        <fullName evidence="5">GDP-mannose-dependent alpha-(1-2)-phosphatidylinositol mannosyltransferase</fullName>
        <ecNumber evidence="5">2.4.1.57</ecNumber>
    </submittedName>
</protein>
<dbReference type="SUPFAM" id="SSF53756">
    <property type="entry name" value="UDP-Glycosyltransferase/glycogen phosphorylase"/>
    <property type="match status" value="1"/>
</dbReference>
<dbReference type="InterPro" id="IPR050194">
    <property type="entry name" value="Glycosyltransferase_grp1"/>
</dbReference>
<dbReference type="PANTHER" id="PTHR45947">
    <property type="entry name" value="SULFOQUINOVOSYL TRANSFERASE SQD2"/>
    <property type="match status" value="1"/>
</dbReference>
<dbReference type="PANTHER" id="PTHR45947:SF3">
    <property type="entry name" value="SULFOQUINOVOSYL TRANSFERASE SQD2"/>
    <property type="match status" value="1"/>
</dbReference>
<dbReference type="CDD" id="cd03801">
    <property type="entry name" value="GT4_PimA-like"/>
    <property type="match status" value="1"/>
</dbReference>
<dbReference type="GO" id="GO:1901137">
    <property type="term" value="P:carbohydrate derivative biosynthetic process"/>
    <property type="evidence" value="ECO:0007669"/>
    <property type="project" value="UniProtKB-ARBA"/>
</dbReference>
<evidence type="ECO:0000259" key="4">
    <source>
        <dbReference type="Pfam" id="PF13439"/>
    </source>
</evidence>
<dbReference type="InterPro" id="IPR028098">
    <property type="entry name" value="Glyco_trans_4-like_N"/>
</dbReference>
<feature type="domain" description="Glycosyltransferase subfamily 4-like N-terminal" evidence="4">
    <location>
        <begin position="1"/>
        <end position="172"/>
    </location>
</feature>
<dbReference type="Gene3D" id="3.40.50.2000">
    <property type="entry name" value="Glycogen Phosphorylase B"/>
    <property type="match status" value="2"/>
</dbReference>
<dbReference type="InterPro" id="IPR001296">
    <property type="entry name" value="Glyco_trans_1"/>
</dbReference>